<name>A0A840UE09_9FIRM</name>
<dbReference type="InterPro" id="IPR001584">
    <property type="entry name" value="Integrase_cat-core"/>
</dbReference>
<sequence>MKQKIYFVDHFHTRKQAQSAIFRYIETYYNAVRPHSGIGWKAPNGLKKFYLFPIA</sequence>
<comment type="caution">
    <text evidence="2">The sequence shown here is derived from an EMBL/GenBank/DDBJ whole genome shotgun (WGS) entry which is preliminary data.</text>
</comment>
<evidence type="ECO:0000259" key="1">
    <source>
        <dbReference type="Pfam" id="PF13683"/>
    </source>
</evidence>
<feature type="domain" description="Integrase catalytic" evidence="1">
    <location>
        <begin position="1"/>
        <end position="43"/>
    </location>
</feature>
<dbReference type="EMBL" id="JACHFH010000004">
    <property type="protein sequence ID" value="MBB5335346.1"/>
    <property type="molecule type" value="Genomic_DNA"/>
</dbReference>
<evidence type="ECO:0000313" key="2">
    <source>
        <dbReference type="EMBL" id="MBB5335346.1"/>
    </source>
</evidence>
<dbReference type="Proteomes" id="UP000559117">
    <property type="component" value="Unassembled WGS sequence"/>
</dbReference>
<proteinExistence type="predicted"/>
<accession>A0A840UE09</accession>
<dbReference type="AlphaFoldDB" id="A0A840UE09"/>
<evidence type="ECO:0000313" key="3">
    <source>
        <dbReference type="Proteomes" id="UP000559117"/>
    </source>
</evidence>
<dbReference type="RefSeq" id="WP_183859243.1">
    <property type="nucleotide sequence ID" value="NZ_JACHFH010000004.1"/>
</dbReference>
<dbReference type="GO" id="GO:0015074">
    <property type="term" value="P:DNA integration"/>
    <property type="evidence" value="ECO:0007669"/>
    <property type="project" value="InterPro"/>
</dbReference>
<protein>
    <submittedName>
        <fullName evidence="2">Transposase InsO family protein</fullName>
    </submittedName>
</protein>
<gene>
    <name evidence="2" type="ORF">HNR32_000467</name>
</gene>
<dbReference type="Pfam" id="PF13683">
    <property type="entry name" value="rve_3"/>
    <property type="match status" value="1"/>
</dbReference>
<reference evidence="2 3" key="1">
    <citation type="submission" date="2020-08" db="EMBL/GenBank/DDBJ databases">
        <title>Genomic Encyclopedia of Type Strains, Phase IV (KMG-IV): sequencing the most valuable type-strain genomes for metagenomic binning, comparative biology and taxonomic classification.</title>
        <authorList>
            <person name="Goeker M."/>
        </authorList>
    </citation>
    <scope>NUCLEOTIDE SEQUENCE [LARGE SCALE GENOMIC DNA]</scope>
    <source>
        <strain evidence="2 3">DSM 24661</strain>
    </source>
</reference>
<keyword evidence="3" id="KW-1185">Reference proteome</keyword>
<organism evidence="2 3">
    <name type="scientific">Pectinatus brassicae</name>
    <dbReference type="NCBI Taxonomy" id="862415"/>
    <lineage>
        <taxon>Bacteria</taxon>
        <taxon>Bacillati</taxon>
        <taxon>Bacillota</taxon>
        <taxon>Negativicutes</taxon>
        <taxon>Selenomonadales</taxon>
        <taxon>Selenomonadaceae</taxon>
        <taxon>Pectinatus</taxon>
    </lineage>
</organism>